<reference evidence="8 9" key="1">
    <citation type="submission" date="2019-08" db="EMBL/GenBank/DDBJ databases">
        <title>A chromosome-level genome assembly, high-density linkage maps, and genome scans reveal the genomic architecture of hybrid incompatibilities underlying speciation via character displacement in darters (Percidae: Etheostominae).</title>
        <authorList>
            <person name="Moran R.L."/>
            <person name="Catchen J.M."/>
            <person name="Fuller R.C."/>
        </authorList>
    </citation>
    <scope>NUCLEOTIDE SEQUENCE [LARGE SCALE GENOMIC DNA]</scope>
    <source>
        <strain evidence="8">EspeVRDwgs_2016</strain>
        <tissue evidence="8">Muscle</tissue>
    </source>
</reference>
<keyword evidence="6" id="KW-0175">Coiled coil</keyword>
<evidence type="ECO:0000256" key="1">
    <source>
        <dbReference type="ARBA" id="ARBA00008931"/>
    </source>
</evidence>
<accession>A0A5J5DRI5</accession>
<name>A0A5J5DRI5_9PERO</name>
<evidence type="ECO:0000256" key="4">
    <source>
        <dbReference type="ARBA" id="ARBA00035302"/>
    </source>
</evidence>
<dbReference type="CDD" id="cd01433">
    <property type="entry name" value="Ribosomal_L16_L10e"/>
    <property type="match status" value="1"/>
</dbReference>
<evidence type="ECO:0000313" key="9">
    <source>
        <dbReference type="Proteomes" id="UP000327493"/>
    </source>
</evidence>
<dbReference type="InterPro" id="IPR000114">
    <property type="entry name" value="Ribosomal_uL16_bact-type"/>
</dbReference>
<dbReference type="PANTHER" id="PTHR12220">
    <property type="entry name" value="50S/60S RIBOSOMAL PROTEIN L16"/>
    <property type="match status" value="1"/>
</dbReference>
<dbReference type="InterPro" id="IPR016180">
    <property type="entry name" value="Ribosomal_uL16_dom"/>
</dbReference>
<feature type="region of interest" description="Disordered" evidence="7">
    <location>
        <begin position="228"/>
        <end position="294"/>
    </location>
</feature>
<protein>
    <recommendedName>
        <fullName evidence="4">Large ribosomal subunit protein uL16m</fullName>
    </recommendedName>
    <alternativeName>
        <fullName evidence="5">39S ribosomal protein L16, mitochondrial</fullName>
    </alternativeName>
</protein>
<comment type="similarity">
    <text evidence="1">Belongs to the universal ribosomal protein uL16 family.</text>
</comment>
<dbReference type="GO" id="GO:0005762">
    <property type="term" value="C:mitochondrial large ribosomal subunit"/>
    <property type="evidence" value="ECO:0007669"/>
    <property type="project" value="TreeGrafter"/>
</dbReference>
<feature type="compositionally biased region" description="Basic and acidic residues" evidence="7">
    <location>
        <begin position="247"/>
        <end position="268"/>
    </location>
</feature>
<evidence type="ECO:0000256" key="3">
    <source>
        <dbReference type="ARBA" id="ARBA00023274"/>
    </source>
</evidence>
<dbReference type="EMBL" id="VOFY01000001">
    <property type="protein sequence ID" value="KAA8595813.1"/>
    <property type="molecule type" value="Genomic_DNA"/>
</dbReference>
<dbReference type="GO" id="GO:0019843">
    <property type="term" value="F:rRNA binding"/>
    <property type="evidence" value="ECO:0007669"/>
    <property type="project" value="InterPro"/>
</dbReference>
<organism evidence="8 9">
    <name type="scientific">Etheostoma spectabile</name>
    <name type="common">orangethroat darter</name>
    <dbReference type="NCBI Taxonomy" id="54343"/>
    <lineage>
        <taxon>Eukaryota</taxon>
        <taxon>Metazoa</taxon>
        <taxon>Chordata</taxon>
        <taxon>Craniata</taxon>
        <taxon>Vertebrata</taxon>
        <taxon>Euteleostomi</taxon>
        <taxon>Actinopterygii</taxon>
        <taxon>Neopterygii</taxon>
        <taxon>Teleostei</taxon>
        <taxon>Neoteleostei</taxon>
        <taxon>Acanthomorphata</taxon>
        <taxon>Eupercaria</taxon>
        <taxon>Perciformes</taxon>
        <taxon>Percoidei</taxon>
        <taxon>Percidae</taxon>
        <taxon>Etheostomatinae</taxon>
        <taxon>Etheostoma</taxon>
    </lineage>
</organism>
<keyword evidence="9" id="KW-1185">Reference proteome</keyword>
<evidence type="ECO:0000256" key="2">
    <source>
        <dbReference type="ARBA" id="ARBA00022980"/>
    </source>
</evidence>
<dbReference type="InterPro" id="IPR047873">
    <property type="entry name" value="Ribosomal_uL16"/>
</dbReference>
<gene>
    <name evidence="8" type="ORF">FQN60_011104</name>
</gene>
<feature type="compositionally biased region" description="Basic residues" evidence="7">
    <location>
        <begin position="269"/>
        <end position="281"/>
    </location>
</feature>
<keyword evidence="2" id="KW-0689">Ribosomal protein</keyword>
<comment type="caution">
    <text evidence="8">The sequence shown here is derived from an EMBL/GenBank/DDBJ whole genome shotgun (WGS) entry which is preliminary data.</text>
</comment>
<keyword evidence="3" id="KW-0687">Ribonucleoprotein</keyword>
<dbReference type="Pfam" id="PF00252">
    <property type="entry name" value="Ribosomal_L16"/>
    <property type="match status" value="1"/>
</dbReference>
<dbReference type="InterPro" id="IPR036920">
    <property type="entry name" value="Ribosomal_uL16_sf"/>
</dbReference>
<evidence type="ECO:0000256" key="6">
    <source>
        <dbReference type="SAM" id="Coils"/>
    </source>
</evidence>
<dbReference type="AlphaFoldDB" id="A0A5J5DRI5"/>
<sequence>MFSFIKAAVGGLAGICRTHGHQQGFLHNHLKVLAAGLKTHEIPPDYSGNHLFSCLCRAMGGGYLHWGHIEMIRLTVNRKMDSRTTFARWRINGPYKPVTRKGLGQRMGGGKGAIDHYVTPVRYGRLIVEVGGKVELGEVEHILTEVAKKLPFPAKVMSRESLAALQKKQADMEQNNQNPWTFKEVAQTNMLGIRKVLSPFDLRNHGRFTGKFHLPWRLTLPDMKPVRASNRAASKAPNLKNKKKRDQRTEQHVAEHPVTDPAPTEKTHGKISHPKAAHKRKAEGSSSVPNKVKAEDKWKLMPRSSINVLENIMDLSILATLALRHKEKKESHEHLNIIKTRFLAQCAELKVPVQKQNILERSSQRHQEEAKKSVVGNTTLSTLEEDLRAVVQALEKTNEQAVSLQHAASMLRDQVEEEDQKAKEVLKIAEKADLNLPPLPPQKDETTLEARLRKIIPDSESETAARKLGEILRQPEAVQDAQALLLQAHRQLSDQLFNSISGAPCSDVYLTKSLLTQV</sequence>
<dbReference type="GO" id="GO:0032543">
    <property type="term" value="P:mitochondrial translation"/>
    <property type="evidence" value="ECO:0007669"/>
    <property type="project" value="TreeGrafter"/>
</dbReference>
<feature type="coiled-coil region" evidence="6">
    <location>
        <begin position="380"/>
        <end position="432"/>
    </location>
</feature>
<dbReference type="InterPro" id="IPR025212">
    <property type="entry name" value="CAD_CENP-Q"/>
</dbReference>
<dbReference type="PANTHER" id="PTHR12220:SF13">
    <property type="entry name" value="LARGE RIBOSOMAL SUBUNIT PROTEIN UL16M"/>
    <property type="match status" value="1"/>
</dbReference>
<dbReference type="SUPFAM" id="SSF54686">
    <property type="entry name" value="Ribosomal protein L16p/L10e"/>
    <property type="match status" value="1"/>
</dbReference>
<evidence type="ECO:0000256" key="5">
    <source>
        <dbReference type="ARBA" id="ARBA00035440"/>
    </source>
</evidence>
<dbReference type="Pfam" id="PF13094">
    <property type="entry name" value="CENP-Q"/>
    <property type="match status" value="1"/>
</dbReference>
<dbReference type="GO" id="GO:0003735">
    <property type="term" value="F:structural constituent of ribosome"/>
    <property type="evidence" value="ECO:0007669"/>
    <property type="project" value="InterPro"/>
</dbReference>
<dbReference type="Proteomes" id="UP000327493">
    <property type="component" value="Chromosome 1"/>
</dbReference>
<evidence type="ECO:0000256" key="7">
    <source>
        <dbReference type="SAM" id="MobiDB-lite"/>
    </source>
</evidence>
<dbReference type="Gene3D" id="3.90.1170.10">
    <property type="entry name" value="Ribosomal protein L10e/L16"/>
    <property type="match status" value="1"/>
</dbReference>
<evidence type="ECO:0000313" key="8">
    <source>
        <dbReference type="EMBL" id="KAA8595813.1"/>
    </source>
</evidence>
<proteinExistence type="inferred from homology"/>